<dbReference type="EMBL" id="JADBJN010000001">
    <property type="protein sequence ID" value="KAG5680728.1"/>
    <property type="molecule type" value="Genomic_DNA"/>
</dbReference>
<feature type="transmembrane region" description="Helical" evidence="3">
    <location>
        <begin position="134"/>
        <end position="155"/>
    </location>
</feature>
<dbReference type="InterPro" id="IPR002666">
    <property type="entry name" value="Folate_carrier"/>
</dbReference>
<protein>
    <submittedName>
        <fullName evidence="4">Uncharacterized protein</fullName>
    </submittedName>
</protein>
<evidence type="ECO:0000313" key="4">
    <source>
        <dbReference type="EMBL" id="KAG5680728.1"/>
    </source>
</evidence>
<comment type="caution">
    <text evidence="4">The sequence shown here is derived from an EMBL/GenBank/DDBJ whole genome shotgun (WGS) entry which is preliminary data.</text>
</comment>
<dbReference type="InterPro" id="IPR036259">
    <property type="entry name" value="MFS_trans_sf"/>
</dbReference>
<feature type="transmembrane region" description="Helical" evidence="3">
    <location>
        <begin position="305"/>
        <end position="325"/>
    </location>
</feature>
<feature type="transmembrane region" description="Helical" evidence="3">
    <location>
        <begin position="363"/>
        <end position="390"/>
    </location>
</feature>
<evidence type="ECO:0000256" key="2">
    <source>
        <dbReference type="PIRNR" id="PIRNR028739"/>
    </source>
</evidence>
<dbReference type="Proteomes" id="UP001107558">
    <property type="component" value="Chromosome 1"/>
</dbReference>
<keyword evidence="3" id="KW-1133">Transmembrane helix</keyword>
<feature type="transmembrane region" description="Helical" evidence="3">
    <location>
        <begin position="75"/>
        <end position="98"/>
    </location>
</feature>
<feature type="transmembrane region" description="Helical" evidence="3">
    <location>
        <begin position="396"/>
        <end position="418"/>
    </location>
</feature>
<dbReference type="OrthoDB" id="18814at2759"/>
<gene>
    <name evidence="4" type="ORF">PVAND_010218</name>
</gene>
<organism evidence="4 5">
    <name type="scientific">Polypedilum vanderplanki</name>
    <name type="common">Sleeping chironomid midge</name>
    <dbReference type="NCBI Taxonomy" id="319348"/>
    <lineage>
        <taxon>Eukaryota</taxon>
        <taxon>Metazoa</taxon>
        <taxon>Ecdysozoa</taxon>
        <taxon>Arthropoda</taxon>
        <taxon>Hexapoda</taxon>
        <taxon>Insecta</taxon>
        <taxon>Pterygota</taxon>
        <taxon>Neoptera</taxon>
        <taxon>Endopterygota</taxon>
        <taxon>Diptera</taxon>
        <taxon>Nematocera</taxon>
        <taxon>Chironomoidea</taxon>
        <taxon>Chironomidae</taxon>
        <taxon>Chironominae</taxon>
        <taxon>Polypedilum</taxon>
        <taxon>Polypedilum</taxon>
    </lineage>
</organism>
<dbReference type="PIRSF" id="PIRSF028739">
    <property type="entry name" value="Folate_carrier"/>
    <property type="match status" value="1"/>
</dbReference>
<dbReference type="PANTHER" id="PTHR10686">
    <property type="entry name" value="FOLATE TRANSPORTER"/>
    <property type="match status" value="1"/>
</dbReference>
<dbReference type="GO" id="GO:0005886">
    <property type="term" value="C:plasma membrane"/>
    <property type="evidence" value="ECO:0007669"/>
    <property type="project" value="UniProtKB-UniRule"/>
</dbReference>
<sequence>MQQWLKISLALCSFGFFREFRPSEPFVTNFLTSTKWRNLTEDQINFEVYPVGTYSTLTLLVFVFLVTDILRYKPIIIASSCAGIIIWSILLWTTSLLALQISQFFYGFYMAAEVAYYTYMYAKVEKSKYQKVTGNARAAILTGRFTSSVIAQLLYSFDIMDFRELNYLTLGAQSISLIIAIFLPSVGISLYFYKVPNEEQNDSTITDRSSSSTNVKPRFSYNRAGTLLWKHFLEAYSNPIVIQYSFWWALAMAGFFMVQFYVQFLWLLIEDREVYNAGVEAVLTLFGALTAFFAGYLTSRTFKKYDLWILAICSFLQGAMVLVSSQSNNIWVMYSMYVLFGTFFSFMITIATAFVAQQLADDSFALIFGINTLIALIFQTILTFVIMTWLNLQTRIQFFIFGCYFIVLAAIYLITAIIKAVFWGNDASNTYQINNDIKEN</sequence>
<comment type="subcellular location">
    <subcellularLocation>
        <location evidence="2">Membrane</location>
        <topology evidence="2">Multi-pass membrane protein</topology>
    </subcellularLocation>
</comment>
<feature type="transmembrane region" description="Helical" evidence="3">
    <location>
        <begin position="46"/>
        <end position="66"/>
    </location>
</feature>
<dbReference type="GO" id="GO:0090482">
    <property type="term" value="F:vitamin transmembrane transporter activity"/>
    <property type="evidence" value="ECO:0007669"/>
    <property type="project" value="InterPro"/>
</dbReference>
<feature type="transmembrane region" description="Helical" evidence="3">
    <location>
        <begin position="331"/>
        <end position="356"/>
    </location>
</feature>
<evidence type="ECO:0000256" key="3">
    <source>
        <dbReference type="SAM" id="Phobius"/>
    </source>
</evidence>
<dbReference type="AlphaFoldDB" id="A0A9J6CG01"/>
<dbReference type="NCBIfam" id="TIGR00806">
    <property type="entry name" value="rfc"/>
    <property type="match status" value="1"/>
</dbReference>
<proteinExistence type="inferred from homology"/>
<comment type="similarity">
    <text evidence="1 2">Belongs to the reduced folate carrier (RFC) transporter (TC 2.A.48) family.</text>
</comment>
<keyword evidence="2 3" id="KW-0472">Membrane</keyword>
<feature type="transmembrane region" description="Helical" evidence="3">
    <location>
        <begin position="104"/>
        <end position="122"/>
    </location>
</feature>
<dbReference type="Gene3D" id="1.20.1250.20">
    <property type="entry name" value="MFS general substrate transporter like domains"/>
    <property type="match status" value="1"/>
</dbReference>
<reference evidence="4" key="1">
    <citation type="submission" date="2021-03" db="EMBL/GenBank/DDBJ databases">
        <title>Chromosome level genome of the anhydrobiotic midge Polypedilum vanderplanki.</title>
        <authorList>
            <person name="Yoshida Y."/>
            <person name="Kikawada T."/>
            <person name="Gusev O."/>
        </authorList>
    </citation>
    <scope>NUCLEOTIDE SEQUENCE</scope>
    <source>
        <strain evidence="4">NIAS01</strain>
        <tissue evidence="4">Whole body or cell culture</tissue>
    </source>
</reference>
<keyword evidence="3" id="KW-0812">Transmembrane</keyword>
<feature type="transmembrane region" description="Helical" evidence="3">
    <location>
        <begin position="246"/>
        <end position="269"/>
    </location>
</feature>
<feature type="transmembrane region" description="Helical" evidence="3">
    <location>
        <begin position="175"/>
        <end position="193"/>
    </location>
</feature>
<evidence type="ECO:0000313" key="5">
    <source>
        <dbReference type="Proteomes" id="UP001107558"/>
    </source>
</evidence>
<dbReference type="Pfam" id="PF01770">
    <property type="entry name" value="Folate_carrier"/>
    <property type="match status" value="1"/>
</dbReference>
<dbReference type="PANTHER" id="PTHR10686:SF18">
    <property type="entry name" value="IP11787P-RELATED"/>
    <property type="match status" value="1"/>
</dbReference>
<name>A0A9J6CG01_POLVA</name>
<keyword evidence="5" id="KW-1185">Reference proteome</keyword>
<dbReference type="SUPFAM" id="SSF103473">
    <property type="entry name" value="MFS general substrate transporter"/>
    <property type="match status" value="1"/>
</dbReference>
<accession>A0A9J6CG01</accession>
<evidence type="ECO:0000256" key="1">
    <source>
        <dbReference type="ARBA" id="ARBA00005773"/>
    </source>
</evidence>
<feature type="transmembrane region" description="Helical" evidence="3">
    <location>
        <begin position="281"/>
        <end position="298"/>
    </location>
</feature>
<keyword evidence="2" id="KW-0813">Transport</keyword>